<dbReference type="PANTHER" id="PTHR11055:SF63">
    <property type="entry name" value="ADENYLYL-SULFATE KINASE 1, CHLOROPLASTIC"/>
    <property type="match status" value="1"/>
</dbReference>
<feature type="binding site" evidence="14">
    <location>
        <begin position="33"/>
        <end position="40"/>
    </location>
    <ligand>
        <name>ATP</name>
        <dbReference type="ChEBI" id="CHEBI:30616"/>
    </ligand>
</feature>
<organism evidence="17 18">
    <name type="scientific">Thalassolituus oleivorans MIL-1</name>
    <dbReference type="NCBI Taxonomy" id="1298593"/>
    <lineage>
        <taxon>Bacteria</taxon>
        <taxon>Pseudomonadati</taxon>
        <taxon>Pseudomonadota</taxon>
        <taxon>Gammaproteobacteria</taxon>
        <taxon>Oceanospirillales</taxon>
        <taxon>Oceanospirillaceae</taxon>
        <taxon>Thalassolituus</taxon>
    </lineage>
</organism>
<evidence type="ECO:0000256" key="2">
    <source>
        <dbReference type="ARBA" id="ARBA00002632"/>
    </source>
</evidence>
<dbReference type="FunFam" id="3.40.50.300:FF:000212">
    <property type="entry name" value="Adenylyl-sulfate kinase"/>
    <property type="match status" value="1"/>
</dbReference>
<dbReference type="AlphaFoldDB" id="M5DTY1"/>
<dbReference type="EC" id="2.7.1.25" evidence="5 14"/>
<dbReference type="Proteomes" id="UP000011866">
    <property type="component" value="Chromosome"/>
</dbReference>
<keyword evidence="8 14" id="KW-0547">Nucleotide-binding</keyword>
<keyword evidence="14" id="KW-0597">Phosphoprotein</keyword>
<dbReference type="GO" id="GO:0005524">
    <property type="term" value="F:ATP binding"/>
    <property type="evidence" value="ECO:0007669"/>
    <property type="project" value="UniProtKB-UniRule"/>
</dbReference>
<comment type="pathway">
    <text evidence="3 14 15">Sulfur metabolism; hydrogen sulfide biosynthesis; sulfite from sulfate: step 2/3.</text>
</comment>
<evidence type="ECO:0000313" key="18">
    <source>
        <dbReference type="Proteomes" id="UP000011866"/>
    </source>
</evidence>
<proteinExistence type="inferred from homology"/>
<dbReference type="HOGENOM" id="CLU_046932_1_0_6"/>
<sequence>MTASNIVWHASAVTKQTRSALNKQKPCVLWFTGYSGAGKSTIANAVEQRLASLQQHTYLLDGDNVRHGLNKDLGFTDEARVENIRRIGEVAKLFVDAGIIVLSAFISPFRAERQMVRELVEEGEFIEVFMDTPLATCEQRDPKGLYLKARAGEIKNFTGIDSDYEPPINPEVTLDTSSMSIDECVEIVLAHLVNVGVLPNYRAA</sequence>
<dbReference type="RefSeq" id="WP_015487690.1">
    <property type="nucleotide sequence ID" value="NC_020888.1"/>
</dbReference>
<accession>M5DTY1</accession>
<dbReference type="NCBIfam" id="NF003013">
    <property type="entry name" value="PRK03846.1"/>
    <property type="match status" value="1"/>
</dbReference>
<evidence type="ECO:0000256" key="7">
    <source>
        <dbReference type="ARBA" id="ARBA00022679"/>
    </source>
</evidence>
<dbReference type="InterPro" id="IPR059117">
    <property type="entry name" value="APS_kinase_dom"/>
</dbReference>
<dbReference type="PANTHER" id="PTHR11055">
    <property type="entry name" value="BIFUNCTIONAL 3'-PHOSPHOADENOSINE 5'-PHOSPHOSULFATE SYNTHASE"/>
    <property type="match status" value="1"/>
</dbReference>
<dbReference type="InterPro" id="IPR002891">
    <property type="entry name" value="APS"/>
</dbReference>
<dbReference type="GO" id="GO:0000103">
    <property type="term" value="P:sulfate assimilation"/>
    <property type="evidence" value="ECO:0007669"/>
    <property type="project" value="UniProtKB-UniRule"/>
</dbReference>
<dbReference type="Gene3D" id="3.40.50.300">
    <property type="entry name" value="P-loop containing nucleotide triphosphate hydrolases"/>
    <property type="match status" value="1"/>
</dbReference>
<comment type="catalytic activity">
    <reaction evidence="1 14 15">
        <text>adenosine 5'-phosphosulfate + ATP = 3'-phosphoadenylyl sulfate + ADP + H(+)</text>
        <dbReference type="Rhea" id="RHEA:24152"/>
        <dbReference type="ChEBI" id="CHEBI:15378"/>
        <dbReference type="ChEBI" id="CHEBI:30616"/>
        <dbReference type="ChEBI" id="CHEBI:58243"/>
        <dbReference type="ChEBI" id="CHEBI:58339"/>
        <dbReference type="ChEBI" id="CHEBI:456216"/>
        <dbReference type="EC" id="2.7.1.25"/>
    </reaction>
</comment>
<evidence type="ECO:0000256" key="9">
    <source>
        <dbReference type="ARBA" id="ARBA00022777"/>
    </source>
</evidence>
<dbReference type="GO" id="GO:0004020">
    <property type="term" value="F:adenylylsulfate kinase activity"/>
    <property type="evidence" value="ECO:0007669"/>
    <property type="project" value="UniProtKB-UniRule"/>
</dbReference>
<evidence type="ECO:0000256" key="4">
    <source>
        <dbReference type="ARBA" id="ARBA00007008"/>
    </source>
</evidence>
<evidence type="ECO:0000256" key="1">
    <source>
        <dbReference type="ARBA" id="ARBA00001823"/>
    </source>
</evidence>
<dbReference type="InterPro" id="IPR027417">
    <property type="entry name" value="P-loop_NTPase"/>
</dbReference>
<evidence type="ECO:0000256" key="15">
    <source>
        <dbReference type="RuleBase" id="RU004347"/>
    </source>
</evidence>
<comment type="similarity">
    <text evidence="4 14 15">Belongs to the APS kinase family.</text>
</comment>
<evidence type="ECO:0000259" key="16">
    <source>
        <dbReference type="Pfam" id="PF01583"/>
    </source>
</evidence>
<keyword evidence="10 14" id="KW-0067">ATP-binding</keyword>
<comment type="function">
    <text evidence="2 14 15">Catalyzes the synthesis of activated sulfate.</text>
</comment>
<dbReference type="HAMAP" id="MF_00065">
    <property type="entry name" value="Adenylyl_sulf_kinase"/>
    <property type="match status" value="1"/>
</dbReference>
<dbReference type="EMBL" id="HF680312">
    <property type="protein sequence ID" value="CCU72974.1"/>
    <property type="molecule type" value="Genomic_DNA"/>
</dbReference>
<dbReference type="eggNOG" id="COG0529">
    <property type="taxonomic scope" value="Bacteria"/>
</dbReference>
<keyword evidence="9 14" id="KW-0418">Kinase</keyword>
<feature type="active site" description="Phosphoserine intermediate" evidence="14">
    <location>
        <position position="107"/>
    </location>
</feature>
<dbReference type="SUPFAM" id="SSF52540">
    <property type="entry name" value="P-loop containing nucleoside triphosphate hydrolases"/>
    <property type="match status" value="1"/>
</dbReference>
<dbReference type="CDD" id="cd02027">
    <property type="entry name" value="APSK"/>
    <property type="match status" value="1"/>
</dbReference>
<dbReference type="GO" id="GO:0070814">
    <property type="term" value="P:hydrogen sulfide biosynthetic process"/>
    <property type="evidence" value="ECO:0007669"/>
    <property type="project" value="UniProtKB-UniRule"/>
</dbReference>
<dbReference type="KEGG" id="tol:TOL_2575"/>
<dbReference type="PATRIC" id="fig|1298593.3.peg.2481"/>
<dbReference type="Pfam" id="PF01583">
    <property type="entry name" value="APS_kinase"/>
    <property type="match status" value="1"/>
</dbReference>
<dbReference type="NCBIfam" id="TIGR00455">
    <property type="entry name" value="apsK"/>
    <property type="match status" value="1"/>
</dbReference>
<reference evidence="17 18" key="1">
    <citation type="journal article" date="2013" name="Genome Announc.">
        <title>Genome Sequence of Thalassolituus oleivorans MIL-1 (DSM 14913T).</title>
        <authorList>
            <person name="Golyshin P.N."/>
            <person name="Werner J."/>
            <person name="Chernikova T.N."/>
            <person name="Tran H."/>
            <person name="Ferrer M."/>
            <person name="Yakimov M.M."/>
            <person name="Teeling H."/>
            <person name="Golyshina O.V."/>
        </authorList>
    </citation>
    <scope>NUCLEOTIDE SEQUENCE [LARGE SCALE GENOMIC DNA]</scope>
    <source>
        <strain evidence="17 18">MIL-1</strain>
    </source>
</reference>
<evidence type="ECO:0000256" key="12">
    <source>
        <dbReference type="ARBA" id="ARBA00031393"/>
    </source>
</evidence>
<evidence type="ECO:0000256" key="14">
    <source>
        <dbReference type="HAMAP-Rule" id="MF_00065"/>
    </source>
</evidence>
<keyword evidence="7 14" id="KW-0808">Transferase</keyword>
<protein>
    <recommendedName>
        <fullName evidence="6 14">Adenylyl-sulfate kinase</fullName>
        <ecNumber evidence="5 14">2.7.1.25</ecNumber>
    </recommendedName>
    <alternativeName>
        <fullName evidence="12 14">APS kinase</fullName>
    </alternativeName>
    <alternativeName>
        <fullName evidence="13 14">ATP adenosine-5'-phosphosulfate 3'-phosphotransferase</fullName>
    </alternativeName>
    <alternativeName>
        <fullName evidence="11 14">Adenosine-5'-phosphosulfate kinase</fullName>
    </alternativeName>
</protein>
<evidence type="ECO:0000256" key="3">
    <source>
        <dbReference type="ARBA" id="ARBA00004806"/>
    </source>
</evidence>
<evidence type="ECO:0000256" key="5">
    <source>
        <dbReference type="ARBA" id="ARBA00012121"/>
    </source>
</evidence>
<evidence type="ECO:0000313" key="17">
    <source>
        <dbReference type="EMBL" id="CCU72974.1"/>
    </source>
</evidence>
<dbReference type="UniPathway" id="UPA00140">
    <property type="reaction ID" value="UER00205"/>
</dbReference>
<name>M5DTY1_9GAMM</name>
<dbReference type="STRING" id="187493.CN03_05460"/>
<feature type="domain" description="APS kinase" evidence="16">
    <location>
        <begin position="25"/>
        <end position="175"/>
    </location>
</feature>
<evidence type="ECO:0000256" key="8">
    <source>
        <dbReference type="ARBA" id="ARBA00022741"/>
    </source>
</evidence>
<evidence type="ECO:0000256" key="6">
    <source>
        <dbReference type="ARBA" id="ARBA00018163"/>
    </source>
</evidence>
<dbReference type="GeneID" id="79177350"/>
<evidence type="ECO:0000256" key="13">
    <source>
        <dbReference type="ARBA" id="ARBA00031464"/>
    </source>
</evidence>
<evidence type="ECO:0000256" key="10">
    <source>
        <dbReference type="ARBA" id="ARBA00022840"/>
    </source>
</evidence>
<evidence type="ECO:0000256" key="11">
    <source>
        <dbReference type="ARBA" id="ARBA00029724"/>
    </source>
</evidence>
<gene>
    <name evidence="14" type="primary">cysC</name>
    <name evidence="17" type="ORF">TOL_2575</name>
</gene>
<keyword evidence="18" id="KW-1185">Reference proteome</keyword>